<gene>
    <name evidence="6" type="ORF">PAPOLLO_LOCUS10429</name>
</gene>
<evidence type="ECO:0000259" key="4">
    <source>
        <dbReference type="Pfam" id="PF00085"/>
    </source>
</evidence>
<proteinExistence type="predicted"/>
<dbReference type="Pfam" id="PF00085">
    <property type="entry name" value="Thioredoxin"/>
    <property type="match status" value="1"/>
</dbReference>
<dbReference type="GO" id="GO:0005829">
    <property type="term" value="C:cytosol"/>
    <property type="evidence" value="ECO:0007669"/>
    <property type="project" value="TreeGrafter"/>
</dbReference>
<dbReference type="CDD" id="cd03028">
    <property type="entry name" value="GRX_PICOT_like"/>
    <property type="match status" value="1"/>
</dbReference>
<keyword evidence="7" id="KW-1185">Reference proteome</keyword>
<evidence type="ECO:0000313" key="6">
    <source>
        <dbReference type="EMBL" id="CAG4982399.1"/>
    </source>
</evidence>
<dbReference type="FunFam" id="3.40.30.10:FF:000012">
    <property type="entry name" value="Monothiol glutaredoxin"/>
    <property type="match status" value="1"/>
</dbReference>
<dbReference type="Proteomes" id="UP000691718">
    <property type="component" value="Unassembled WGS sequence"/>
</dbReference>
<name>A0A8S3WU85_PARAO</name>
<dbReference type="InterPro" id="IPR013766">
    <property type="entry name" value="Thioredoxin_domain"/>
</dbReference>
<dbReference type="InterPro" id="IPR033658">
    <property type="entry name" value="GRX_PICOT-like"/>
</dbReference>
<dbReference type="PANTHER" id="PTHR10293:SF73">
    <property type="entry name" value="GLUTAREDOXIN-3"/>
    <property type="match status" value="1"/>
</dbReference>
<dbReference type="PROSITE" id="PS51354">
    <property type="entry name" value="GLUTAREDOXIN_2"/>
    <property type="match status" value="1"/>
</dbReference>
<comment type="caution">
    <text evidence="6">The sequence shown here is derived from an EMBL/GenBank/DDBJ whole genome shotgun (WGS) entry which is preliminary data.</text>
</comment>
<evidence type="ECO:0000313" key="7">
    <source>
        <dbReference type="Proteomes" id="UP000691718"/>
    </source>
</evidence>
<protein>
    <submittedName>
        <fullName evidence="6">(apollo) hypothetical protein</fullName>
    </submittedName>
</protein>
<keyword evidence="3" id="KW-0411">Iron-sulfur</keyword>
<dbReference type="PANTHER" id="PTHR10293">
    <property type="entry name" value="GLUTAREDOXIN FAMILY MEMBER"/>
    <property type="match status" value="1"/>
</dbReference>
<evidence type="ECO:0000256" key="2">
    <source>
        <dbReference type="ARBA" id="ARBA00023004"/>
    </source>
</evidence>
<accession>A0A8S3WU85</accession>
<dbReference type="AlphaFoldDB" id="A0A8S3WU85"/>
<dbReference type="GO" id="GO:0006879">
    <property type="term" value="P:intracellular iron ion homeostasis"/>
    <property type="evidence" value="ECO:0007669"/>
    <property type="project" value="TreeGrafter"/>
</dbReference>
<dbReference type="GO" id="GO:0046872">
    <property type="term" value="F:metal ion binding"/>
    <property type="evidence" value="ECO:0007669"/>
    <property type="project" value="UniProtKB-KW"/>
</dbReference>
<organism evidence="6 7">
    <name type="scientific">Parnassius apollo</name>
    <name type="common">Apollo butterfly</name>
    <name type="synonym">Papilio apollo</name>
    <dbReference type="NCBI Taxonomy" id="110799"/>
    <lineage>
        <taxon>Eukaryota</taxon>
        <taxon>Metazoa</taxon>
        <taxon>Ecdysozoa</taxon>
        <taxon>Arthropoda</taxon>
        <taxon>Hexapoda</taxon>
        <taxon>Insecta</taxon>
        <taxon>Pterygota</taxon>
        <taxon>Neoptera</taxon>
        <taxon>Endopterygota</taxon>
        <taxon>Lepidoptera</taxon>
        <taxon>Glossata</taxon>
        <taxon>Ditrysia</taxon>
        <taxon>Papilionoidea</taxon>
        <taxon>Papilionidae</taxon>
        <taxon>Parnassiinae</taxon>
        <taxon>Parnassini</taxon>
        <taxon>Parnassius</taxon>
        <taxon>Parnassius</taxon>
    </lineage>
</organism>
<feature type="domain" description="Glutaredoxin" evidence="5">
    <location>
        <begin position="136"/>
        <end position="200"/>
    </location>
</feature>
<dbReference type="OrthoDB" id="415696at2759"/>
<dbReference type="InterPro" id="IPR004480">
    <property type="entry name" value="Monothiol_GRX-rel"/>
</dbReference>
<keyword evidence="1" id="KW-0479">Metal-binding</keyword>
<evidence type="ECO:0000256" key="1">
    <source>
        <dbReference type="ARBA" id="ARBA00022723"/>
    </source>
</evidence>
<dbReference type="InterPro" id="IPR002109">
    <property type="entry name" value="Glutaredoxin"/>
</dbReference>
<feature type="domain" description="Thioredoxin" evidence="4">
    <location>
        <begin position="9"/>
        <end position="105"/>
    </location>
</feature>
<evidence type="ECO:0000259" key="5">
    <source>
        <dbReference type="Pfam" id="PF00462"/>
    </source>
</evidence>
<evidence type="ECO:0000256" key="3">
    <source>
        <dbReference type="ARBA" id="ARBA00023014"/>
    </source>
</evidence>
<sequence length="221" mass="24651">MSVSKIDTVDDFVNFIGYPQLTVIHFSTDWAEQCPQITIVLEELSALPEIKSSNTKFGVCNAESLSEISLKYKVDSVPTVLLFKNGAQLDRVDGADVAQITSKVKSLSFGKSTPTTITPKQPLEERLKALINRHTVMIFMKGNRDAPRCGFSRTLIQIINETGVQYDTFDILTDEEVRQGLKEYSDWPTYPQLYVKGELIGGLDIIKELKANGELESTLKA</sequence>
<dbReference type="NCBIfam" id="TIGR00365">
    <property type="entry name" value="Grx4 family monothiol glutaredoxin"/>
    <property type="match status" value="1"/>
</dbReference>
<dbReference type="Pfam" id="PF00462">
    <property type="entry name" value="Glutaredoxin"/>
    <property type="match status" value="1"/>
</dbReference>
<dbReference type="GO" id="GO:0051536">
    <property type="term" value="F:iron-sulfur cluster binding"/>
    <property type="evidence" value="ECO:0007669"/>
    <property type="project" value="UniProtKB-KW"/>
</dbReference>
<keyword evidence="2" id="KW-0408">Iron</keyword>
<dbReference type="EMBL" id="CAJQZP010000746">
    <property type="protein sequence ID" value="CAG4982399.1"/>
    <property type="molecule type" value="Genomic_DNA"/>
</dbReference>
<reference evidence="6" key="1">
    <citation type="submission" date="2021-04" db="EMBL/GenBank/DDBJ databases">
        <authorList>
            <person name="Tunstrom K."/>
        </authorList>
    </citation>
    <scope>NUCLEOTIDE SEQUENCE</scope>
</reference>
<dbReference type="GO" id="GO:0005634">
    <property type="term" value="C:nucleus"/>
    <property type="evidence" value="ECO:0007669"/>
    <property type="project" value="TreeGrafter"/>
</dbReference>